<dbReference type="Pfam" id="PF05419">
    <property type="entry name" value="GUN4"/>
    <property type="match status" value="1"/>
</dbReference>
<evidence type="ECO:0000259" key="2">
    <source>
        <dbReference type="Pfam" id="PF12770"/>
    </source>
</evidence>
<dbReference type="InterPro" id="IPR024983">
    <property type="entry name" value="CHAT_dom"/>
</dbReference>
<dbReference type="InterPro" id="IPR027417">
    <property type="entry name" value="P-loop_NTPase"/>
</dbReference>
<dbReference type="InterPro" id="IPR041664">
    <property type="entry name" value="AAA_16"/>
</dbReference>
<dbReference type="SUPFAM" id="SSF52540">
    <property type="entry name" value="P-loop containing nucleoside triphosphate hydrolases"/>
    <property type="match status" value="1"/>
</dbReference>
<dbReference type="InterPro" id="IPR037215">
    <property type="entry name" value="GUN4-like_sf"/>
</dbReference>
<organism evidence="4 5">
    <name type="scientific">Nodularia spumigena CENA596</name>
    <dbReference type="NCBI Taxonomy" id="1819295"/>
    <lineage>
        <taxon>Bacteria</taxon>
        <taxon>Bacillati</taxon>
        <taxon>Cyanobacteriota</taxon>
        <taxon>Cyanophyceae</taxon>
        <taxon>Nostocales</taxon>
        <taxon>Nodulariaceae</taxon>
        <taxon>Nodularia</taxon>
    </lineage>
</organism>
<dbReference type="InterPro" id="IPR008629">
    <property type="entry name" value="GUN4-like"/>
</dbReference>
<dbReference type="Gene3D" id="1.25.40.620">
    <property type="match status" value="1"/>
</dbReference>
<dbReference type="EMBL" id="LWAJ01000001">
    <property type="protein sequence ID" value="KZL51840.1"/>
    <property type="molecule type" value="Genomic_DNA"/>
</dbReference>
<dbReference type="Gene3D" id="3.40.50.300">
    <property type="entry name" value="P-loop containing nucleotide triphosphate hydrolases"/>
    <property type="match status" value="1"/>
</dbReference>
<feature type="domain" description="Orc1-like AAA ATPase" evidence="3">
    <location>
        <begin position="206"/>
        <end position="316"/>
    </location>
</feature>
<evidence type="ECO:0000313" key="5">
    <source>
        <dbReference type="Proteomes" id="UP000076555"/>
    </source>
</evidence>
<dbReference type="Proteomes" id="UP000076555">
    <property type="component" value="Unassembled WGS sequence"/>
</dbReference>
<feature type="domain" description="CHAT" evidence="2">
    <location>
        <begin position="32"/>
        <end position="159"/>
    </location>
</feature>
<proteinExistence type="predicted"/>
<dbReference type="Pfam" id="PF13191">
    <property type="entry name" value="AAA_16"/>
    <property type="match status" value="1"/>
</dbReference>
<dbReference type="Pfam" id="PF12770">
    <property type="entry name" value="CHAT"/>
    <property type="match status" value="1"/>
</dbReference>
<reference evidence="4 5" key="1">
    <citation type="submission" date="2016-04" db="EMBL/GenBank/DDBJ databases">
        <title>Draft Genome Assembly of the Bloom-forming Cyanobacterium Nodularia spumigena Strain CENA596 in Shrimp Production Ponds.</title>
        <authorList>
            <person name="Popin R.V."/>
            <person name="Rigonato J."/>
            <person name="Abreu V.A."/>
            <person name="Andreote A.P."/>
            <person name="Silveira S.B."/>
            <person name="Odebrecht C."/>
            <person name="Fiore M.F."/>
        </authorList>
    </citation>
    <scope>NUCLEOTIDE SEQUENCE [LARGE SCALE GENOMIC DNA]</scope>
    <source>
        <strain evidence="4 5">CENA596</strain>
    </source>
</reference>
<evidence type="ECO:0008006" key="6">
    <source>
        <dbReference type="Google" id="ProtNLM"/>
    </source>
</evidence>
<evidence type="ECO:0000259" key="1">
    <source>
        <dbReference type="Pfam" id="PF05419"/>
    </source>
</evidence>
<dbReference type="SUPFAM" id="SSF140869">
    <property type="entry name" value="GUN4-like"/>
    <property type="match status" value="1"/>
</dbReference>
<gene>
    <name evidence="4" type="ORF">A2T98_00065</name>
</gene>
<sequence length="750" mass="86191">MLATQRKPLSLIVEESGCLEELGHLVEDYDQGYFDVVHLTGHATFRDKKPRFITETEFGEAEYSSAEDIATELQFQLPKLIFLSGCNTGYSRDAGIVPSMAETLLNQGATAVLAWGQRVLDTDASATAAKLYQELSAGKMVTEAVAVTYQTLLEQQARDWHLLRLYVAESLPGALVKRGRYPVPRPSVAPAFLDPEGKVRVATRETFVGRRRQLQNCLRILKTSSEKIGVLIHGMGGLGKSTIAARLCDRLSEHKKIVWWRQIYESSLVSELANNLENQEQRTRLREGKEELKFRLKTAFSKLKQLVLVFDDFEWNLEPRNQSYVLKPEAAKVLNALVWAIKNQENITYHRIIITCRYSFESDLLQSFYKQPLEGLRKSDLQKKLKQLEAFNSDKNEKLIERALQLADGNPRLLEWLNDDVLSKEDADSQLSKFEASSTGWREKIIWETEDAPKLKIDQSIEKIVSRCLVFEIHVPISALEAVCESISGYKEQLNRAIGLGLIEVSPEPEESNRVYWVSRILPHIIPSIQLPEGTEGYSVYQKAHDKLHQLWGNEDNTSEEKWREIFRLKFANRENPERFRQGFSQMLEVSFIMNSETDKAYESELRKVADDLVEDGLCTQLEIYLKQKNWKEADEETALIFYQVMVKENYTNWRDLLDNFPCETLKEIKQLWLQNSNNQFDISIQMEIYRLIGGTEIKDENVWSELFGTNSVNVVAPSHRGGVPYYEYYPLGYPSDRGLPFLIWKAVKG</sequence>
<protein>
    <recommendedName>
        <fullName evidence="6">CHAT domain-containing protein</fullName>
    </recommendedName>
</protein>
<evidence type="ECO:0000313" key="4">
    <source>
        <dbReference type="EMBL" id="KZL51840.1"/>
    </source>
</evidence>
<comment type="caution">
    <text evidence="4">The sequence shown here is derived from an EMBL/GenBank/DDBJ whole genome shotgun (WGS) entry which is preliminary data.</text>
</comment>
<dbReference type="AlphaFoldDB" id="A0A166L2Q1"/>
<accession>A0A166L2Q1</accession>
<name>A0A166L2Q1_NODSP</name>
<evidence type="ECO:0000259" key="3">
    <source>
        <dbReference type="Pfam" id="PF13191"/>
    </source>
</evidence>
<feature type="domain" description="GUN4-like" evidence="1">
    <location>
        <begin position="620"/>
        <end position="699"/>
    </location>
</feature>